<organism evidence="3 4">
    <name type="scientific">Pseudonocardia endophytica</name>
    <dbReference type="NCBI Taxonomy" id="401976"/>
    <lineage>
        <taxon>Bacteria</taxon>
        <taxon>Bacillati</taxon>
        <taxon>Actinomycetota</taxon>
        <taxon>Actinomycetes</taxon>
        <taxon>Pseudonocardiales</taxon>
        <taxon>Pseudonocardiaceae</taxon>
        <taxon>Pseudonocardia</taxon>
    </lineage>
</organism>
<dbReference type="SUPFAM" id="SSF52402">
    <property type="entry name" value="Adenine nucleotide alpha hydrolases-like"/>
    <property type="match status" value="1"/>
</dbReference>
<dbReference type="Gene3D" id="3.40.50.620">
    <property type="entry name" value="HUPs"/>
    <property type="match status" value="1"/>
</dbReference>
<protein>
    <submittedName>
        <fullName evidence="3">Nucleotide-binding universal stress UspA family protein</fullName>
    </submittedName>
</protein>
<evidence type="ECO:0000259" key="2">
    <source>
        <dbReference type="Pfam" id="PF00582"/>
    </source>
</evidence>
<sequence length="139" mass="14453">MLVAYGHGPDGDHVLRVAAGLAARIGATLLVVHVVDIRDEPVDPDAAAFDEDTERAVAGLRTHVDAVLGDLDGPQWTQTVLRGDPVRALSAAAEEHDVAMIVVGSRGGGAGAALSRLLEPSVSQGLIRHQHRPVLVVPS</sequence>
<reference evidence="3 4" key="1">
    <citation type="submission" date="2019-03" db="EMBL/GenBank/DDBJ databases">
        <title>Sequencing the genomes of 1000 actinobacteria strains.</title>
        <authorList>
            <person name="Klenk H.-P."/>
        </authorList>
    </citation>
    <scope>NUCLEOTIDE SEQUENCE [LARGE SCALE GENOMIC DNA]</scope>
    <source>
        <strain evidence="3 4">DSM 44969</strain>
    </source>
</reference>
<name>A0A4R1HJI2_PSEEN</name>
<dbReference type="AlphaFoldDB" id="A0A4R1HJI2"/>
<dbReference type="PANTHER" id="PTHR46268">
    <property type="entry name" value="STRESS RESPONSE PROTEIN NHAX"/>
    <property type="match status" value="1"/>
</dbReference>
<dbReference type="CDD" id="cd00293">
    <property type="entry name" value="USP-like"/>
    <property type="match status" value="1"/>
</dbReference>
<comment type="caution">
    <text evidence="3">The sequence shown here is derived from an EMBL/GenBank/DDBJ whole genome shotgun (WGS) entry which is preliminary data.</text>
</comment>
<dbReference type="InterPro" id="IPR014729">
    <property type="entry name" value="Rossmann-like_a/b/a_fold"/>
</dbReference>
<evidence type="ECO:0000313" key="4">
    <source>
        <dbReference type="Proteomes" id="UP000295560"/>
    </source>
</evidence>
<gene>
    <name evidence="3" type="ORF">EV378_6481</name>
</gene>
<dbReference type="InterPro" id="IPR006016">
    <property type="entry name" value="UspA"/>
</dbReference>
<feature type="domain" description="UspA" evidence="2">
    <location>
        <begin position="1"/>
        <end position="138"/>
    </location>
</feature>
<proteinExistence type="inferred from homology"/>
<dbReference type="Proteomes" id="UP000295560">
    <property type="component" value="Unassembled WGS sequence"/>
</dbReference>
<dbReference type="Pfam" id="PF00582">
    <property type="entry name" value="Usp"/>
    <property type="match status" value="1"/>
</dbReference>
<keyword evidence="4" id="KW-1185">Reference proteome</keyword>
<evidence type="ECO:0000256" key="1">
    <source>
        <dbReference type="ARBA" id="ARBA00008791"/>
    </source>
</evidence>
<evidence type="ECO:0000313" key="3">
    <source>
        <dbReference type="EMBL" id="TCK22477.1"/>
    </source>
</evidence>
<accession>A0A4R1HJI2</accession>
<comment type="similarity">
    <text evidence="1">Belongs to the universal stress protein A family.</text>
</comment>
<dbReference type="EMBL" id="SMFZ01000002">
    <property type="protein sequence ID" value="TCK22477.1"/>
    <property type="molecule type" value="Genomic_DNA"/>
</dbReference>
<dbReference type="PANTHER" id="PTHR46268:SF6">
    <property type="entry name" value="UNIVERSAL STRESS PROTEIN UP12"/>
    <property type="match status" value="1"/>
</dbReference>